<reference evidence="2 3" key="1">
    <citation type="journal article" date="2007" name="Nature">
        <title>Evolution of genes and genomes on the Drosophila phylogeny.</title>
        <authorList>
            <consortium name="Drosophila 12 Genomes Consortium"/>
            <person name="Clark A.G."/>
            <person name="Eisen M.B."/>
            <person name="Smith D.R."/>
            <person name="Bergman C.M."/>
            <person name="Oliver B."/>
            <person name="Markow T.A."/>
            <person name="Kaufman T.C."/>
            <person name="Kellis M."/>
            <person name="Gelbart W."/>
            <person name="Iyer V.N."/>
            <person name="Pollard D.A."/>
            <person name="Sackton T.B."/>
            <person name="Larracuente A.M."/>
            <person name="Singh N.D."/>
            <person name="Abad J.P."/>
            <person name="Abt D.N."/>
            <person name="Adryan B."/>
            <person name="Aguade M."/>
            <person name="Akashi H."/>
            <person name="Anderson W.W."/>
            <person name="Aquadro C.F."/>
            <person name="Ardell D.H."/>
            <person name="Arguello R."/>
            <person name="Artieri C.G."/>
            <person name="Barbash D.A."/>
            <person name="Barker D."/>
            <person name="Barsanti P."/>
            <person name="Batterham P."/>
            <person name="Batzoglou S."/>
            <person name="Begun D."/>
            <person name="Bhutkar A."/>
            <person name="Blanco E."/>
            <person name="Bosak S.A."/>
            <person name="Bradley R.K."/>
            <person name="Brand A.D."/>
            <person name="Brent M.R."/>
            <person name="Brooks A.N."/>
            <person name="Brown R.H."/>
            <person name="Butlin R.K."/>
            <person name="Caggese C."/>
            <person name="Calvi B.R."/>
            <person name="Bernardo de Carvalho A."/>
            <person name="Caspi A."/>
            <person name="Castrezana S."/>
            <person name="Celniker S.E."/>
            <person name="Chang J.L."/>
            <person name="Chapple C."/>
            <person name="Chatterji S."/>
            <person name="Chinwalla A."/>
            <person name="Civetta A."/>
            <person name="Clifton S.W."/>
            <person name="Comeron J.M."/>
            <person name="Costello J.C."/>
            <person name="Coyne J.A."/>
            <person name="Daub J."/>
            <person name="David R.G."/>
            <person name="Delcher A.L."/>
            <person name="Delehaunty K."/>
            <person name="Do C.B."/>
            <person name="Ebling H."/>
            <person name="Edwards K."/>
            <person name="Eickbush T."/>
            <person name="Evans J.D."/>
            <person name="Filipski A."/>
            <person name="Findeiss S."/>
            <person name="Freyhult E."/>
            <person name="Fulton L."/>
            <person name="Fulton R."/>
            <person name="Garcia A.C."/>
            <person name="Gardiner A."/>
            <person name="Garfield D.A."/>
            <person name="Garvin B.E."/>
            <person name="Gibson G."/>
            <person name="Gilbert D."/>
            <person name="Gnerre S."/>
            <person name="Godfrey J."/>
            <person name="Good R."/>
            <person name="Gotea V."/>
            <person name="Gravely B."/>
            <person name="Greenberg A.J."/>
            <person name="Griffiths-Jones S."/>
            <person name="Gross S."/>
            <person name="Guigo R."/>
            <person name="Gustafson E.A."/>
            <person name="Haerty W."/>
            <person name="Hahn M.W."/>
            <person name="Halligan D.L."/>
            <person name="Halpern A.L."/>
            <person name="Halter G.M."/>
            <person name="Han M.V."/>
            <person name="Heger A."/>
            <person name="Hillier L."/>
            <person name="Hinrichs A.S."/>
            <person name="Holmes I."/>
            <person name="Hoskins R.A."/>
            <person name="Hubisz M.J."/>
            <person name="Hultmark D."/>
            <person name="Huntley M.A."/>
            <person name="Jaffe D.B."/>
            <person name="Jagadeeshan S."/>
            <person name="Jeck W.R."/>
            <person name="Johnson J."/>
            <person name="Jones C.D."/>
            <person name="Jordan W.C."/>
            <person name="Karpen G.H."/>
            <person name="Kataoka E."/>
            <person name="Keightley P.D."/>
            <person name="Kheradpour P."/>
            <person name="Kirkness E.F."/>
            <person name="Koerich L.B."/>
            <person name="Kristiansen K."/>
            <person name="Kudrna D."/>
            <person name="Kulathinal R.J."/>
            <person name="Kumar S."/>
            <person name="Kwok R."/>
            <person name="Lander E."/>
            <person name="Langley C.H."/>
            <person name="Lapoint R."/>
            <person name="Lazzaro B.P."/>
            <person name="Lee S.J."/>
            <person name="Levesque L."/>
            <person name="Li R."/>
            <person name="Lin C.F."/>
            <person name="Lin M.F."/>
            <person name="Lindblad-Toh K."/>
            <person name="Llopart A."/>
            <person name="Long M."/>
            <person name="Low L."/>
            <person name="Lozovsky E."/>
            <person name="Lu J."/>
            <person name="Luo M."/>
            <person name="Machado C.A."/>
            <person name="Makalowski W."/>
            <person name="Marzo M."/>
            <person name="Matsuda M."/>
            <person name="Matzkin L."/>
            <person name="McAllister B."/>
            <person name="McBride C.S."/>
            <person name="McKernan B."/>
            <person name="McKernan K."/>
            <person name="Mendez-Lago M."/>
            <person name="Minx P."/>
            <person name="Mollenhauer M.U."/>
            <person name="Montooth K."/>
            <person name="Mount S.M."/>
            <person name="Mu X."/>
            <person name="Myers E."/>
            <person name="Negre B."/>
            <person name="Newfeld S."/>
            <person name="Nielsen R."/>
            <person name="Noor M.A."/>
            <person name="O'Grady P."/>
            <person name="Pachter L."/>
            <person name="Papaceit M."/>
            <person name="Parisi M.J."/>
            <person name="Parisi M."/>
            <person name="Parts L."/>
            <person name="Pedersen J.S."/>
            <person name="Pesole G."/>
            <person name="Phillippy A.M."/>
            <person name="Ponting C.P."/>
            <person name="Pop M."/>
            <person name="Porcelli D."/>
            <person name="Powell J.R."/>
            <person name="Prohaska S."/>
            <person name="Pruitt K."/>
            <person name="Puig M."/>
            <person name="Quesneville H."/>
            <person name="Ram K.R."/>
            <person name="Rand D."/>
            <person name="Rasmussen M.D."/>
            <person name="Reed L.K."/>
            <person name="Reenan R."/>
            <person name="Reily A."/>
            <person name="Remington K.A."/>
            <person name="Rieger T.T."/>
            <person name="Ritchie M.G."/>
            <person name="Robin C."/>
            <person name="Rogers Y.H."/>
            <person name="Rohde C."/>
            <person name="Rozas J."/>
            <person name="Rubenfield M.J."/>
            <person name="Ruiz A."/>
            <person name="Russo S."/>
            <person name="Salzberg S.L."/>
            <person name="Sanchez-Gracia A."/>
            <person name="Saranga D.J."/>
            <person name="Sato H."/>
            <person name="Schaeffer S.W."/>
            <person name="Schatz M.C."/>
            <person name="Schlenke T."/>
            <person name="Schwartz R."/>
            <person name="Segarra C."/>
            <person name="Singh R.S."/>
            <person name="Sirot L."/>
            <person name="Sirota M."/>
            <person name="Sisneros N.B."/>
            <person name="Smith C.D."/>
            <person name="Smith T.F."/>
            <person name="Spieth J."/>
            <person name="Stage D.E."/>
            <person name="Stark A."/>
            <person name="Stephan W."/>
            <person name="Strausberg R.L."/>
            <person name="Strempel S."/>
            <person name="Sturgill D."/>
            <person name="Sutton G."/>
            <person name="Sutton G.G."/>
            <person name="Tao W."/>
            <person name="Teichmann S."/>
            <person name="Tobari Y.N."/>
            <person name="Tomimura Y."/>
            <person name="Tsolas J.M."/>
            <person name="Valente V.L."/>
            <person name="Venter E."/>
            <person name="Venter J.C."/>
            <person name="Vicario S."/>
            <person name="Vieira F.G."/>
            <person name="Vilella A.J."/>
            <person name="Villasante A."/>
            <person name="Walenz B."/>
            <person name="Wang J."/>
            <person name="Wasserman M."/>
            <person name="Watts T."/>
            <person name="Wilson D."/>
            <person name="Wilson R.K."/>
            <person name="Wing R.A."/>
            <person name="Wolfner M.F."/>
            <person name="Wong A."/>
            <person name="Wong G.K."/>
            <person name="Wu C.I."/>
            <person name="Wu G."/>
            <person name="Yamamoto D."/>
            <person name="Yang H.P."/>
            <person name="Yang S.P."/>
            <person name="Yorke J.A."/>
            <person name="Yoshida K."/>
            <person name="Zdobnov E."/>
            <person name="Zhang P."/>
            <person name="Zhang Y."/>
            <person name="Zimin A.V."/>
            <person name="Baldwin J."/>
            <person name="Abdouelleil A."/>
            <person name="Abdulkadir J."/>
            <person name="Abebe A."/>
            <person name="Abera B."/>
            <person name="Abreu J."/>
            <person name="Acer S.C."/>
            <person name="Aftuck L."/>
            <person name="Alexander A."/>
            <person name="An P."/>
            <person name="Anderson E."/>
            <person name="Anderson S."/>
            <person name="Arachi H."/>
            <person name="Azer M."/>
            <person name="Bachantsang P."/>
            <person name="Barry A."/>
            <person name="Bayul T."/>
            <person name="Berlin A."/>
            <person name="Bessette D."/>
            <person name="Bloom T."/>
            <person name="Blye J."/>
            <person name="Boguslavskiy L."/>
            <person name="Bonnet C."/>
            <person name="Boukhgalter B."/>
            <person name="Bourzgui I."/>
            <person name="Brown A."/>
            <person name="Cahill P."/>
            <person name="Channer S."/>
            <person name="Cheshatsang Y."/>
            <person name="Chuda L."/>
            <person name="Citroen M."/>
            <person name="Collymore A."/>
            <person name="Cooke P."/>
            <person name="Costello M."/>
            <person name="D'Aco K."/>
            <person name="Daza R."/>
            <person name="De Haan G."/>
            <person name="DeGray S."/>
            <person name="DeMaso C."/>
            <person name="Dhargay N."/>
            <person name="Dooley K."/>
            <person name="Dooley E."/>
            <person name="Doricent M."/>
            <person name="Dorje P."/>
            <person name="Dorjee K."/>
            <person name="Dupes A."/>
            <person name="Elong R."/>
            <person name="Falk J."/>
            <person name="Farina A."/>
            <person name="Faro S."/>
            <person name="Ferguson D."/>
            <person name="Fisher S."/>
            <person name="Foley C.D."/>
            <person name="Franke A."/>
            <person name="Friedrich D."/>
            <person name="Gadbois L."/>
            <person name="Gearin G."/>
            <person name="Gearin C.R."/>
            <person name="Giannoukos G."/>
            <person name="Goode T."/>
            <person name="Graham J."/>
            <person name="Grandbois E."/>
            <person name="Grewal S."/>
            <person name="Gyaltsen K."/>
            <person name="Hafez N."/>
            <person name="Hagos B."/>
            <person name="Hall J."/>
            <person name="Henson C."/>
            <person name="Hollinger A."/>
            <person name="Honan T."/>
            <person name="Huard M.D."/>
            <person name="Hughes L."/>
            <person name="Hurhula B."/>
            <person name="Husby M.E."/>
            <person name="Kamat A."/>
            <person name="Kanga B."/>
            <person name="Kashin S."/>
            <person name="Khazanovich D."/>
            <person name="Kisner P."/>
            <person name="Lance K."/>
            <person name="Lara M."/>
            <person name="Lee W."/>
            <person name="Lennon N."/>
            <person name="Letendre F."/>
            <person name="LeVine R."/>
            <person name="Lipovsky A."/>
            <person name="Liu X."/>
            <person name="Liu J."/>
            <person name="Liu S."/>
            <person name="Lokyitsang T."/>
            <person name="Lokyitsang Y."/>
            <person name="Lubonja R."/>
            <person name="Lui A."/>
            <person name="MacDonald P."/>
            <person name="Magnisalis V."/>
            <person name="Maru K."/>
            <person name="Matthews C."/>
            <person name="McCusker W."/>
            <person name="McDonough S."/>
            <person name="Mehta T."/>
            <person name="Meldrim J."/>
            <person name="Meneus L."/>
            <person name="Mihai O."/>
            <person name="Mihalev A."/>
            <person name="Mihova T."/>
            <person name="Mittelman R."/>
            <person name="Mlenga V."/>
            <person name="Montmayeur A."/>
            <person name="Mulrain L."/>
            <person name="Navidi A."/>
            <person name="Naylor J."/>
            <person name="Negash T."/>
            <person name="Nguyen T."/>
            <person name="Nguyen N."/>
            <person name="Nicol R."/>
            <person name="Norbu C."/>
            <person name="Norbu N."/>
            <person name="Novod N."/>
            <person name="O'Neill B."/>
            <person name="Osman S."/>
            <person name="Markiewicz E."/>
            <person name="Oyono O.L."/>
            <person name="Patti C."/>
            <person name="Phunkhang P."/>
            <person name="Pierre F."/>
            <person name="Priest M."/>
            <person name="Raghuraman S."/>
            <person name="Rege F."/>
            <person name="Reyes R."/>
            <person name="Rise C."/>
            <person name="Rogov P."/>
            <person name="Ross K."/>
            <person name="Ryan E."/>
            <person name="Settipalli S."/>
            <person name="Shea T."/>
            <person name="Sherpa N."/>
            <person name="Shi L."/>
            <person name="Shih D."/>
            <person name="Sparrow T."/>
            <person name="Spaulding J."/>
            <person name="Stalker J."/>
            <person name="Stange-Thomann N."/>
            <person name="Stavropoulos S."/>
            <person name="Stone C."/>
            <person name="Strader C."/>
            <person name="Tesfaye S."/>
            <person name="Thomson T."/>
            <person name="Thoulutsang Y."/>
            <person name="Thoulutsang D."/>
            <person name="Topham K."/>
            <person name="Topping I."/>
            <person name="Tsamla T."/>
            <person name="Vassiliev H."/>
            <person name="Vo A."/>
            <person name="Wangchuk T."/>
            <person name="Wangdi T."/>
            <person name="Weiand M."/>
            <person name="Wilkinson J."/>
            <person name="Wilson A."/>
            <person name="Yadav S."/>
            <person name="Young G."/>
            <person name="Yu Q."/>
            <person name="Zembek L."/>
            <person name="Zhong D."/>
            <person name="Zimmer A."/>
            <person name="Zwirko Z."/>
            <person name="Jaffe D.B."/>
            <person name="Alvarez P."/>
            <person name="Brockman W."/>
            <person name="Butler J."/>
            <person name="Chin C."/>
            <person name="Gnerre S."/>
            <person name="Grabherr M."/>
            <person name="Kleber M."/>
            <person name="Mauceli E."/>
            <person name="MacCallum I."/>
        </authorList>
    </citation>
    <scope>NUCLEOTIDE SEQUENCE [LARGE SCALE GENOMIC DNA]</scope>
    <source>
        <strain evidence="3">Tucson 15010-1051.87</strain>
    </source>
</reference>
<protein>
    <submittedName>
        <fullName evidence="2">Uncharacterized protein</fullName>
    </submittedName>
</protein>
<dbReference type="Proteomes" id="UP000008792">
    <property type="component" value="Unassembled WGS sequence"/>
</dbReference>
<organism evidence="2 3">
    <name type="scientific">Drosophila virilis</name>
    <name type="common">Fruit fly</name>
    <dbReference type="NCBI Taxonomy" id="7244"/>
    <lineage>
        <taxon>Eukaryota</taxon>
        <taxon>Metazoa</taxon>
        <taxon>Ecdysozoa</taxon>
        <taxon>Arthropoda</taxon>
        <taxon>Hexapoda</taxon>
        <taxon>Insecta</taxon>
        <taxon>Pterygota</taxon>
        <taxon>Neoptera</taxon>
        <taxon>Endopterygota</taxon>
        <taxon>Diptera</taxon>
        <taxon>Brachycera</taxon>
        <taxon>Muscomorpha</taxon>
        <taxon>Ephydroidea</taxon>
        <taxon>Drosophilidae</taxon>
        <taxon>Drosophila</taxon>
    </lineage>
</organism>
<sequence length="212" mass="23584">MDMNDGWNDSESEADSGRGSNWSETLSEPSNDVAQQPGPAVDENIPQQLALLCNNRIYDLVPEGDYDNIGDELEKCTLTIDLADEVAQLNPALALRNPEPIIMDDNDSSSQGGNIEPPGSIRMVKPSFTVVYTVCKCVYDSNNKLISSKIAHTEAFPCYDLSEDDEQNADEDNGGVEYMFSDEVYEENNNNIDNDDDEQPIPFKRMKLEPHP</sequence>
<evidence type="ECO:0000313" key="3">
    <source>
        <dbReference type="Proteomes" id="UP000008792"/>
    </source>
</evidence>
<dbReference type="InParanoid" id="B4M2C2"/>
<feature type="compositionally biased region" description="Acidic residues" evidence="1">
    <location>
        <begin position="164"/>
        <end position="174"/>
    </location>
</feature>
<gene>
    <name evidence="2" type="primary">Dvir\GJ18681</name>
    <name evidence="2" type="ORF">Dvir_GJ18681</name>
</gene>
<dbReference type="EMBL" id="CH940651">
    <property type="protein sequence ID" value="EDW65826.1"/>
    <property type="molecule type" value="Genomic_DNA"/>
</dbReference>
<feature type="region of interest" description="Disordered" evidence="1">
    <location>
        <begin position="1"/>
        <end position="40"/>
    </location>
</feature>
<evidence type="ECO:0000313" key="2">
    <source>
        <dbReference type="EMBL" id="EDW65826.1"/>
    </source>
</evidence>
<feature type="region of interest" description="Disordered" evidence="1">
    <location>
        <begin position="164"/>
        <end position="212"/>
    </location>
</feature>
<name>B4M2C2_DROVI</name>
<accession>B4M2C2</accession>
<dbReference type="OMA" id="CTLTIDL"/>
<evidence type="ECO:0000256" key="1">
    <source>
        <dbReference type="SAM" id="MobiDB-lite"/>
    </source>
</evidence>
<feature type="compositionally biased region" description="Polar residues" evidence="1">
    <location>
        <begin position="18"/>
        <end position="34"/>
    </location>
</feature>
<proteinExistence type="predicted"/>
<dbReference type="AlphaFoldDB" id="B4M2C2"/>
<dbReference type="HOGENOM" id="CLU_1300860_0_0_1"/>
<keyword evidence="3" id="KW-1185">Reference proteome</keyword>